<keyword evidence="1" id="KW-0812">Transmembrane</keyword>
<proteinExistence type="predicted"/>
<evidence type="ECO:0000313" key="2">
    <source>
        <dbReference type="EMBL" id="SHH65420.1"/>
    </source>
</evidence>
<dbReference type="Proteomes" id="UP000184389">
    <property type="component" value="Unassembled WGS sequence"/>
</dbReference>
<keyword evidence="1" id="KW-0472">Membrane</keyword>
<gene>
    <name evidence="2" type="ORF">SAMN02745180_00737</name>
</gene>
<reference evidence="2 3" key="1">
    <citation type="submission" date="2016-11" db="EMBL/GenBank/DDBJ databases">
        <authorList>
            <person name="Jaros S."/>
            <person name="Januszkiewicz K."/>
            <person name="Wedrychowicz H."/>
        </authorList>
    </citation>
    <scope>NUCLEOTIDE SEQUENCE [LARGE SCALE GENOMIC DNA]</scope>
    <source>
        <strain evidence="2 3">DSM 13106</strain>
    </source>
</reference>
<dbReference type="InterPro" id="IPR010690">
    <property type="entry name" value="YqfD"/>
</dbReference>
<evidence type="ECO:0000313" key="3">
    <source>
        <dbReference type="Proteomes" id="UP000184389"/>
    </source>
</evidence>
<protein>
    <submittedName>
        <fullName evidence="2">Similar to stage IV sporulation protein</fullName>
    </submittedName>
</protein>
<dbReference type="RefSeq" id="WP_072743301.1">
    <property type="nucleotide sequence ID" value="NZ_FQXR01000003.1"/>
</dbReference>
<keyword evidence="1" id="KW-1133">Transmembrane helix</keyword>
<dbReference type="AlphaFoldDB" id="A0A1M5UR80"/>
<dbReference type="STRING" id="1123281.SAMN02745180_00737"/>
<evidence type="ECO:0000256" key="1">
    <source>
        <dbReference type="SAM" id="Phobius"/>
    </source>
</evidence>
<dbReference type="EMBL" id="FQXR01000003">
    <property type="protein sequence ID" value="SHH65420.1"/>
    <property type="molecule type" value="Genomic_DNA"/>
</dbReference>
<dbReference type="OrthoDB" id="1640349at2"/>
<dbReference type="PIRSF" id="PIRSF029895">
    <property type="entry name" value="SpoIV"/>
    <property type="match status" value="1"/>
</dbReference>
<name>A0A1M5UR80_9FIRM</name>
<dbReference type="NCBIfam" id="TIGR02876">
    <property type="entry name" value="spore_yqfD"/>
    <property type="match status" value="1"/>
</dbReference>
<accession>A0A1M5UR80</accession>
<organism evidence="2 3">
    <name type="scientific">Sporanaerobacter acetigenes DSM 13106</name>
    <dbReference type="NCBI Taxonomy" id="1123281"/>
    <lineage>
        <taxon>Bacteria</taxon>
        <taxon>Bacillati</taxon>
        <taxon>Bacillota</taxon>
        <taxon>Tissierellia</taxon>
        <taxon>Tissierellales</taxon>
        <taxon>Sporanaerobacteraceae</taxon>
        <taxon>Sporanaerobacter</taxon>
    </lineage>
</organism>
<feature type="transmembrane region" description="Helical" evidence="1">
    <location>
        <begin position="91"/>
        <end position="113"/>
    </location>
</feature>
<sequence length="394" mass="45543">MLAIKIWNYFRGYVIIRVEGLTLEKFLNLALNKDIYLWDIERIEYTVIEGKVSLEGFKALKEVVKAVGCRVYIVDKRGFPFLLGKIKKRKMFGIGFIIFIALIIFLSSFIWSIEISGNEKIKDEEIINFLNSIDISSGKMKYNIDFENIRNQIFDEFGEFSFVSVEMKGTKLFIDVKEQDLPPEKIDTKTPCNIVAKKKGVIKKVIARNGKNIVEEGQVVEKGQVLITGIIKDESMEENILVHSDGEVLALTRYAYTMEETIEKEIKEETGEVYTRKELKFGEKGIQIIEGEIPFREYIVFENTKSIIDFLPIQIVSYEYREVEIKKIKQNIDSLKRSTQVLGVQEINKVLPKDSQVISKDVKYDIDGNKLITQVIIEVIEDIGEKQIIYNRED</sequence>
<dbReference type="Pfam" id="PF06898">
    <property type="entry name" value="YqfD"/>
    <property type="match status" value="1"/>
</dbReference>
<keyword evidence="3" id="KW-1185">Reference proteome</keyword>